<evidence type="ECO:0000256" key="1">
    <source>
        <dbReference type="ARBA" id="ARBA00009437"/>
    </source>
</evidence>
<feature type="domain" description="HTH lysR-type" evidence="5">
    <location>
        <begin position="1"/>
        <end position="59"/>
    </location>
</feature>
<comment type="similarity">
    <text evidence="1">Belongs to the LysR transcriptional regulatory family.</text>
</comment>
<dbReference type="AlphaFoldDB" id="A0A856MCJ5"/>
<accession>A0A856MCJ5</accession>
<dbReference type="GO" id="GO:0003677">
    <property type="term" value="F:DNA binding"/>
    <property type="evidence" value="ECO:0007669"/>
    <property type="project" value="UniProtKB-KW"/>
</dbReference>
<organism evidence="6 7">
    <name type="scientific">Brasilonema sennae CENA114</name>
    <dbReference type="NCBI Taxonomy" id="415709"/>
    <lineage>
        <taxon>Bacteria</taxon>
        <taxon>Bacillati</taxon>
        <taxon>Cyanobacteriota</taxon>
        <taxon>Cyanophyceae</taxon>
        <taxon>Nostocales</taxon>
        <taxon>Scytonemataceae</taxon>
        <taxon>Brasilonema</taxon>
        <taxon>Bromeliae group (in: Brasilonema)</taxon>
    </lineage>
</organism>
<dbReference type="SUPFAM" id="SSF46785">
    <property type="entry name" value="Winged helix' DNA-binding domain"/>
    <property type="match status" value="1"/>
</dbReference>
<keyword evidence="3" id="KW-0238">DNA-binding</keyword>
<protein>
    <submittedName>
        <fullName evidence="6">LysR family transcriptional regulator</fullName>
    </submittedName>
</protein>
<dbReference type="SUPFAM" id="SSF53850">
    <property type="entry name" value="Periplasmic binding protein-like II"/>
    <property type="match status" value="1"/>
</dbReference>
<dbReference type="InterPro" id="IPR000847">
    <property type="entry name" value="LysR_HTH_N"/>
</dbReference>
<reference evidence="6 7" key="1">
    <citation type="submission" date="2018-06" db="EMBL/GenBank/DDBJ databases">
        <title>Comparative genomics of Brasilonema spp. strains.</title>
        <authorList>
            <person name="Alvarenga D.O."/>
            <person name="Fiore M.F."/>
            <person name="Varani A.M."/>
        </authorList>
    </citation>
    <scope>NUCLEOTIDE SEQUENCE [LARGE SCALE GENOMIC DNA]</scope>
    <source>
        <strain evidence="6 7">CENA114</strain>
    </source>
</reference>
<dbReference type="FunFam" id="3.40.190.290:FF:000001">
    <property type="entry name" value="Transcriptional regulator, LysR family"/>
    <property type="match status" value="1"/>
</dbReference>
<dbReference type="Gene3D" id="3.40.190.290">
    <property type="match status" value="1"/>
</dbReference>
<dbReference type="InterPro" id="IPR005119">
    <property type="entry name" value="LysR_subst-bd"/>
</dbReference>
<evidence type="ECO:0000256" key="4">
    <source>
        <dbReference type="ARBA" id="ARBA00023163"/>
    </source>
</evidence>
<dbReference type="Proteomes" id="UP000503129">
    <property type="component" value="Chromosome"/>
</dbReference>
<dbReference type="PRINTS" id="PR00039">
    <property type="entry name" value="HTHLYSR"/>
</dbReference>
<dbReference type="PANTHER" id="PTHR30537:SF5">
    <property type="entry name" value="HTH-TYPE TRANSCRIPTIONAL ACTIVATOR TTDR-RELATED"/>
    <property type="match status" value="1"/>
</dbReference>
<sequence>MSRLQDLEVFVQVVNSGNFAKAAVALDINPSAISRRITQLENQLGVRLFNRTTRSLSLTEVGERYFNRCLNILADLEEADREAKQHSQAPQGLLHVSCSTMFAHRHLLTRIPEFLAHYPRLSIQLVLSDDVVDVVGEGIDVAIRISELANSSLITRRLVSDRRITCAAPVYLDRYGTPKTPDDLANHNCIALNAYKTTLNQWRFRDPVGLREIRVAGNFTVNSGVALYEAVLAGLGIARVSAFLADQALRSGQLIPILCECEDKNDVGIYAIFPSNRYLLPKVQCFVEFLVKSCLDNGNTTI</sequence>
<dbReference type="PANTHER" id="PTHR30537">
    <property type="entry name" value="HTH-TYPE TRANSCRIPTIONAL REGULATOR"/>
    <property type="match status" value="1"/>
</dbReference>
<dbReference type="Pfam" id="PF00126">
    <property type="entry name" value="HTH_1"/>
    <property type="match status" value="1"/>
</dbReference>
<keyword evidence="2" id="KW-0805">Transcription regulation</keyword>
<dbReference type="InterPro" id="IPR036388">
    <property type="entry name" value="WH-like_DNA-bd_sf"/>
</dbReference>
<name>A0A856MCJ5_9CYAN</name>
<dbReference type="KEGG" id="bsen:DP114_14235"/>
<gene>
    <name evidence="6" type="ORF">DP114_14235</name>
</gene>
<dbReference type="InterPro" id="IPR058163">
    <property type="entry name" value="LysR-type_TF_proteobact-type"/>
</dbReference>
<dbReference type="FunFam" id="1.10.10.10:FF:000001">
    <property type="entry name" value="LysR family transcriptional regulator"/>
    <property type="match status" value="1"/>
</dbReference>
<dbReference type="EMBL" id="CP030118">
    <property type="protein sequence ID" value="QDL08903.1"/>
    <property type="molecule type" value="Genomic_DNA"/>
</dbReference>
<dbReference type="GO" id="GO:0003700">
    <property type="term" value="F:DNA-binding transcription factor activity"/>
    <property type="evidence" value="ECO:0007669"/>
    <property type="project" value="InterPro"/>
</dbReference>
<evidence type="ECO:0000256" key="3">
    <source>
        <dbReference type="ARBA" id="ARBA00023125"/>
    </source>
</evidence>
<evidence type="ECO:0000256" key="2">
    <source>
        <dbReference type="ARBA" id="ARBA00023015"/>
    </source>
</evidence>
<keyword evidence="7" id="KW-1185">Reference proteome</keyword>
<evidence type="ECO:0000313" key="7">
    <source>
        <dbReference type="Proteomes" id="UP000503129"/>
    </source>
</evidence>
<evidence type="ECO:0000259" key="5">
    <source>
        <dbReference type="PROSITE" id="PS50931"/>
    </source>
</evidence>
<dbReference type="Gene3D" id="1.10.10.10">
    <property type="entry name" value="Winged helix-like DNA-binding domain superfamily/Winged helix DNA-binding domain"/>
    <property type="match status" value="1"/>
</dbReference>
<keyword evidence="4" id="KW-0804">Transcription</keyword>
<proteinExistence type="inferred from homology"/>
<dbReference type="InterPro" id="IPR036390">
    <property type="entry name" value="WH_DNA-bd_sf"/>
</dbReference>
<dbReference type="Pfam" id="PF03466">
    <property type="entry name" value="LysR_substrate"/>
    <property type="match status" value="1"/>
</dbReference>
<dbReference type="PROSITE" id="PS50931">
    <property type="entry name" value="HTH_LYSR"/>
    <property type="match status" value="1"/>
</dbReference>
<dbReference type="RefSeq" id="WP_171976389.1">
    <property type="nucleotide sequence ID" value="NZ_CAWOXK010000001.1"/>
</dbReference>
<evidence type="ECO:0000313" key="6">
    <source>
        <dbReference type="EMBL" id="QDL08903.1"/>
    </source>
</evidence>
<dbReference type="CDD" id="cd08422">
    <property type="entry name" value="PBP2_CrgA_like"/>
    <property type="match status" value="1"/>
</dbReference>